<sequence>MIKKTYLVAFVAFCLSSVASAQSVWNARYQNYINQYKDCAIEQMLKWKIPASITLAQGLLESGAGDSDLARKANNHFGIKCHGWTGRTIYKDDDARNECFRSYNSAYESYEDHSRFLASGQRYRGLFGLKITDYKGWARGLKAAGYATNPKYADRLIDIIQLYHLYEYDKARSYDKTLEAHTKDHMQNGQPLHPMGKYNKNYFIYARRGDTFRSIGEEIGISYKKIARYNERDRDDRLQEGEVIWLKKKQKRAPKEYKDRLHYIREGESMYTIAQKYGIRLESLYKMNHLSPDYQIRVGDALKLR</sequence>
<dbReference type="AlphaFoldDB" id="A0A1G8BUZ9"/>
<dbReference type="SMART" id="SM00257">
    <property type="entry name" value="LysM"/>
    <property type="match status" value="2"/>
</dbReference>
<dbReference type="SMART" id="SM00047">
    <property type="entry name" value="LYZ2"/>
    <property type="match status" value="1"/>
</dbReference>
<keyword evidence="2" id="KW-0081">Bacteriolytic enzyme</keyword>
<dbReference type="PANTHER" id="PTHR33308">
    <property type="entry name" value="PEPTIDOGLYCAN HYDROLASE FLGJ"/>
    <property type="match status" value="1"/>
</dbReference>
<keyword evidence="1" id="KW-0929">Antimicrobial</keyword>
<keyword evidence="5" id="KW-0732">Signal</keyword>
<feature type="signal peptide" evidence="5">
    <location>
        <begin position="1"/>
        <end position="21"/>
    </location>
</feature>
<organism evidence="7 8">
    <name type="scientific">Prevotella communis</name>
    <dbReference type="NCBI Taxonomy" id="2913614"/>
    <lineage>
        <taxon>Bacteria</taxon>
        <taxon>Pseudomonadati</taxon>
        <taxon>Bacteroidota</taxon>
        <taxon>Bacteroidia</taxon>
        <taxon>Bacteroidales</taxon>
        <taxon>Prevotellaceae</taxon>
        <taxon>Prevotella</taxon>
    </lineage>
</organism>
<dbReference type="InterPro" id="IPR036779">
    <property type="entry name" value="LysM_dom_sf"/>
</dbReference>
<dbReference type="Gene3D" id="1.10.530.10">
    <property type="match status" value="1"/>
</dbReference>
<dbReference type="PROSITE" id="PS51782">
    <property type="entry name" value="LYSM"/>
    <property type="match status" value="2"/>
</dbReference>
<proteinExistence type="predicted"/>
<reference evidence="8" key="1">
    <citation type="submission" date="2016-10" db="EMBL/GenBank/DDBJ databases">
        <authorList>
            <person name="Varghese N."/>
            <person name="Submissions S."/>
        </authorList>
    </citation>
    <scope>NUCLEOTIDE SEQUENCE [LARGE SCALE GENOMIC DNA]</scope>
    <source>
        <strain evidence="8">BP1-148</strain>
    </source>
</reference>
<feature type="chain" id="PRO_5011557610" description="Peptidoglycan hydrolase" evidence="5">
    <location>
        <begin position="22"/>
        <end position="305"/>
    </location>
</feature>
<dbReference type="STRING" id="645274.SAMN04487901_12410"/>
<dbReference type="PANTHER" id="PTHR33308:SF9">
    <property type="entry name" value="PEPTIDOGLYCAN HYDROLASE FLGJ"/>
    <property type="match status" value="1"/>
</dbReference>
<dbReference type="EMBL" id="FNCQ01000024">
    <property type="protein sequence ID" value="SDH36530.1"/>
    <property type="molecule type" value="Genomic_DNA"/>
</dbReference>
<dbReference type="SUPFAM" id="SSF54106">
    <property type="entry name" value="LysM domain"/>
    <property type="match status" value="2"/>
</dbReference>
<evidence type="ECO:0000313" key="7">
    <source>
        <dbReference type="EMBL" id="SDH36530.1"/>
    </source>
</evidence>
<dbReference type="Pfam" id="PF01476">
    <property type="entry name" value="LysM"/>
    <property type="match status" value="2"/>
</dbReference>
<dbReference type="GO" id="GO:0004040">
    <property type="term" value="F:amidase activity"/>
    <property type="evidence" value="ECO:0007669"/>
    <property type="project" value="InterPro"/>
</dbReference>
<evidence type="ECO:0000256" key="4">
    <source>
        <dbReference type="ARBA" id="ARBA00032108"/>
    </source>
</evidence>
<dbReference type="Pfam" id="PF01832">
    <property type="entry name" value="Glucosaminidase"/>
    <property type="match status" value="1"/>
</dbReference>
<evidence type="ECO:0000259" key="6">
    <source>
        <dbReference type="PROSITE" id="PS51782"/>
    </source>
</evidence>
<gene>
    <name evidence="7" type="ORF">SAMN04487901_12410</name>
</gene>
<evidence type="ECO:0000256" key="2">
    <source>
        <dbReference type="ARBA" id="ARBA00022638"/>
    </source>
</evidence>
<feature type="domain" description="LysM" evidence="6">
    <location>
        <begin position="202"/>
        <end position="246"/>
    </location>
</feature>
<dbReference type="GO" id="GO:0031640">
    <property type="term" value="P:killing of cells of another organism"/>
    <property type="evidence" value="ECO:0007669"/>
    <property type="project" value="UniProtKB-KW"/>
</dbReference>
<keyword evidence="3 7" id="KW-0378">Hydrolase</keyword>
<evidence type="ECO:0000313" key="8">
    <source>
        <dbReference type="Proteomes" id="UP000198779"/>
    </source>
</evidence>
<dbReference type="Proteomes" id="UP000198779">
    <property type="component" value="Unassembled WGS sequence"/>
</dbReference>
<dbReference type="InterPro" id="IPR018392">
    <property type="entry name" value="LysM"/>
</dbReference>
<protein>
    <recommendedName>
        <fullName evidence="4">Peptidoglycan hydrolase</fullName>
    </recommendedName>
</protein>
<dbReference type="Gene3D" id="3.10.350.10">
    <property type="entry name" value="LysM domain"/>
    <property type="match status" value="2"/>
</dbReference>
<dbReference type="InterPro" id="IPR051056">
    <property type="entry name" value="Glycosyl_Hydrolase_73"/>
</dbReference>
<evidence type="ECO:0000256" key="3">
    <source>
        <dbReference type="ARBA" id="ARBA00022801"/>
    </source>
</evidence>
<dbReference type="GO" id="GO:0042742">
    <property type="term" value="P:defense response to bacterium"/>
    <property type="evidence" value="ECO:0007669"/>
    <property type="project" value="UniProtKB-KW"/>
</dbReference>
<dbReference type="CDD" id="cd00118">
    <property type="entry name" value="LysM"/>
    <property type="match status" value="1"/>
</dbReference>
<feature type="domain" description="LysM" evidence="6">
    <location>
        <begin position="260"/>
        <end position="304"/>
    </location>
</feature>
<dbReference type="InterPro" id="IPR002901">
    <property type="entry name" value="MGlyc_endo_b_GlcNAc-like_dom"/>
</dbReference>
<accession>A0A1G8BUZ9</accession>
<dbReference type="RefSeq" id="WP_091819185.1">
    <property type="nucleotide sequence ID" value="NZ_CP091790.1"/>
</dbReference>
<evidence type="ECO:0000256" key="5">
    <source>
        <dbReference type="SAM" id="SignalP"/>
    </source>
</evidence>
<name>A0A1G8BUZ9_9BACT</name>
<keyword evidence="8" id="KW-1185">Reference proteome</keyword>
<evidence type="ECO:0000256" key="1">
    <source>
        <dbReference type="ARBA" id="ARBA00022529"/>
    </source>
</evidence>